<sequence length="185" mass="19938">MCKLEPSMIGVVSYAAANFYGYETLRGMYRHTSRRNRCPVGNDLMVLIGSAVGAIVSMATFPLEVAPKQMQVGSSGRWQVYKNDMHTMYYILKKLAPEGCTMASAFVASSSCPQPVSPSCAMRPARIYLSMTKKTVPELRMRRMPPKLKPALALTLTPLGNAGANPSSQPPPPLSPASVKAVAGL</sequence>
<proteinExistence type="predicted"/>
<dbReference type="GO" id="GO:0015711">
    <property type="term" value="P:organic anion transport"/>
    <property type="evidence" value="ECO:0007669"/>
    <property type="project" value="UniProtKB-ARBA"/>
</dbReference>
<protein>
    <submittedName>
        <fullName evidence="6">Uncharacterized protein</fullName>
    </submittedName>
</protein>
<evidence type="ECO:0000256" key="2">
    <source>
        <dbReference type="ARBA" id="ARBA00022692"/>
    </source>
</evidence>
<evidence type="ECO:0000256" key="1">
    <source>
        <dbReference type="ARBA" id="ARBA00004370"/>
    </source>
</evidence>
<comment type="subcellular location">
    <subcellularLocation>
        <location evidence="1">Membrane</location>
    </subcellularLocation>
</comment>
<dbReference type="InterPro" id="IPR023395">
    <property type="entry name" value="MCP_dom_sf"/>
</dbReference>
<evidence type="ECO:0000256" key="3">
    <source>
        <dbReference type="ARBA" id="ARBA00022737"/>
    </source>
</evidence>
<dbReference type="AlphaFoldDB" id="A0AAD8SFX2"/>
<name>A0AAD8SFX2_LOLMU</name>
<evidence type="ECO:0000256" key="4">
    <source>
        <dbReference type="ARBA" id="ARBA00023136"/>
    </source>
</evidence>
<dbReference type="PANTHER" id="PTHR24089">
    <property type="entry name" value="SOLUTE CARRIER FAMILY 25"/>
    <property type="match status" value="1"/>
</dbReference>
<dbReference type="EMBL" id="JAUUTY010000004">
    <property type="protein sequence ID" value="KAK1650681.1"/>
    <property type="molecule type" value="Genomic_DNA"/>
</dbReference>
<keyword evidence="7" id="KW-1185">Reference proteome</keyword>
<evidence type="ECO:0000313" key="6">
    <source>
        <dbReference type="EMBL" id="KAK1650681.1"/>
    </source>
</evidence>
<keyword evidence="2" id="KW-0812">Transmembrane</keyword>
<evidence type="ECO:0000256" key="5">
    <source>
        <dbReference type="SAM" id="MobiDB-lite"/>
    </source>
</evidence>
<reference evidence="6" key="1">
    <citation type="submission" date="2023-07" db="EMBL/GenBank/DDBJ databases">
        <title>A chromosome-level genome assembly of Lolium multiflorum.</title>
        <authorList>
            <person name="Chen Y."/>
            <person name="Copetti D."/>
            <person name="Kolliker R."/>
            <person name="Studer B."/>
        </authorList>
    </citation>
    <scope>NUCLEOTIDE SEQUENCE</scope>
    <source>
        <strain evidence="6">02402/16</strain>
        <tissue evidence="6">Leaf</tissue>
    </source>
</reference>
<comment type="caution">
    <text evidence="6">The sequence shown here is derived from an EMBL/GenBank/DDBJ whole genome shotgun (WGS) entry which is preliminary data.</text>
</comment>
<dbReference type="SUPFAM" id="SSF103506">
    <property type="entry name" value="Mitochondrial carrier"/>
    <property type="match status" value="1"/>
</dbReference>
<dbReference type="GO" id="GO:0015748">
    <property type="term" value="P:organophosphate ester transport"/>
    <property type="evidence" value="ECO:0007669"/>
    <property type="project" value="UniProtKB-ARBA"/>
</dbReference>
<gene>
    <name evidence="6" type="ORF">QYE76_068486</name>
</gene>
<dbReference type="GO" id="GO:0055085">
    <property type="term" value="P:transmembrane transport"/>
    <property type="evidence" value="ECO:0007669"/>
    <property type="project" value="UniProtKB-ARBA"/>
</dbReference>
<keyword evidence="4" id="KW-0472">Membrane</keyword>
<organism evidence="6 7">
    <name type="scientific">Lolium multiflorum</name>
    <name type="common">Italian ryegrass</name>
    <name type="synonym">Lolium perenne subsp. multiflorum</name>
    <dbReference type="NCBI Taxonomy" id="4521"/>
    <lineage>
        <taxon>Eukaryota</taxon>
        <taxon>Viridiplantae</taxon>
        <taxon>Streptophyta</taxon>
        <taxon>Embryophyta</taxon>
        <taxon>Tracheophyta</taxon>
        <taxon>Spermatophyta</taxon>
        <taxon>Magnoliopsida</taxon>
        <taxon>Liliopsida</taxon>
        <taxon>Poales</taxon>
        <taxon>Poaceae</taxon>
        <taxon>BOP clade</taxon>
        <taxon>Pooideae</taxon>
        <taxon>Poodae</taxon>
        <taxon>Poeae</taxon>
        <taxon>Poeae Chloroplast Group 2 (Poeae type)</taxon>
        <taxon>Loliodinae</taxon>
        <taxon>Loliinae</taxon>
        <taxon>Lolium</taxon>
    </lineage>
</organism>
<keyword evidence="3" id="KW-0677">Repeat</keyword>
<dbReference type="Proteomes" id="UP001231189">
    <property type="component" value="Unassembled WGS sequence"/>
</dbReference>
<feature type="region of interest" description="Disordered" evidence="5">
    <location>
        <begin position="159"/>
        <end position="185"/>
    </location>
</feature>
<accession>A0AAD8SFX2</accession>
<dbReference type="GO" id="GO:0016020">
    <property type="term" value="C:membrane"/>
    <property type="evidence" value="ECO:0007669"/>
    <property type="project" value="UniProtKB-SubCell"/>
</dbReference>
<evidence type="ECO:0000313" key="7">
    <source>
        <dbReference type="Proteomes" id="UP001231189"/>
    </source>
</evidence>
<dbReference type="Gene3D" id="1.50.40.10">
    <property type="entry name" value="Mitochondrial carrier domain"/>
    <property type="match status" value="1"/>
</dbReference>